<comment type="caution">
    <text evidence="1">The sequence shown here is derived from an EMBL/GenBank/DDBJ whole genome shotgun (WGS) entry which is preliminary data.</text>
</comment>
<accession>A0A0W0FUW5</accession>
<proteinExistence type="predicted"/>
<protein>
    <submittedName>
        <fullName evidence="1">Uncharacterized protein</fullName>
    </submittedName>
</protein>
<reference evidence="1 2" key="1">
    <citation type="submission" date="2015-12" db="EMBL/GenBank/DDBJ databases">
        <title>Draft genome sequence of Moniliophthora roreri, the causal agent of frosty pod rot of cacao.</title>
        <authorList>
            <person name="Aime M.C."/>
            <person name="Diaz-Valderrama J.R."/>
            <person name="Kijpornyongpan T."/>
            <person name="Phillips-Mora W."/>
        </authorList>
    </citation>
    <scope>NUCLEOTIDE SEQUENCE [LARGE SCALE GENOMIC DNA]</scope>
    <source>
        <strain evidence="1 2">MCA 2952</strain>
    </source>
</reference>
<sequence>MTWLGIIGDTPLGALRGARWGGVREWVRACSIDPRNREIKDSVTWEGSADV</sequence>
<dbReference type="Proteomes" id="UP000054988">
    <property type="component" value="Unassembled WGS sequence"/>
</dbReference>
<name>A0A0W0FUW5_MONRR</name>
<gene>
    <name evidence="1" type="ORF">WG66_7490</name>
</gene>
<organism evidence="1 2">
    <name type="scientific">Moniliophthora roreri</name>
    <name type="common">Frosty pod rot fungus</name>
    <name type="synonym">Monilia roreri</name>
    <dbReference type="NCBI Taxonomy" id="221103"/>
    <lineage>
        <taxon>Eukaryota</taxon>
        <taxon>Fungi</taxon>
        <taxon>Dikarya</taxon>
        <taxon>Basidiomycota</taxon>
        <taxon>Agaricomycotina</taxon>
        <taxon>Agaricomycetes</taxon>
        <taxon>Agaricomycetidae</taxon>
        <taxon>Agaricales</taxon>
        <taxon>Marasmiineae</taxon>
        <taxon>Marasmiaceae</taxon>
        <taxon>Moniliophthora</taxon>
    </lineage>
</organism>
<evidence type="ECO:0000313" key="2">
    <source>
        <dbReference type="Proteomes" id="UP000054988"/>
    </source>
</evidence>
<dbReference type="AlphaFoldDB" id="A0A0W0FUW5"/>
<evidence type="ECO:0000313" key="1">
    <source>
        <dbReference type="EMBL" id="KTB39930.1"/>
    </source>
</evidence>
<dbReference type="EMBL" id="LATX01001625">
    <property type="protein sequence ID" value="KTB39930.1"/>
    <property type="molecule type" value="Genomic_DNA"/>
</dbReference>